<name>A0A9W9XRM4_9EURO</name>
<sequence>MRPLIYLQKAPQKATPIQSELERGLIKLYSRILTFLAEGIRYFGQSTPTRTIKSIFRSSQDDQIDRMVKEDEEVLKLAQIVDSHLQQQTIVQVTDIRTIVETLQRPIQRLVDESTIYAKVLEQEKFLKILQWLSAVPYSQHQKRHSDAYQ</sequence>
<evidence type="ECO:0000313" key="2">
    <source>
        <dbReference type="Proteomes" id="UP001149954"/>
    </source>
</evidence>
<keyword evidence="2" id="KW-1185">Reference proteome</keyword>
<reference evidence="1" key="2">
    <citation type="journal article" date="2023" name="IMA Fungus">
        <title>Comparative genomic study of the Penicillium genus elucidates a diverse pangenome and 15 lateral gene transfer events.</title>
        <authorList>
            <person name="Petersen C."/>
            <person name="Sorensen T."/>
            <person name="Nielsen M.R."/>
            <person name="Sondergaard T.E."/>
            <person name="Sorensen J.L."/>
            <person name="Fitzpatrick D.A."/>
            <person name="Frisvad J.C."/>
            <person name="Nielsen K.L."/>
        </authorList>
    </citation>
    <scope>NUCLEOTIDE SEQUENCE</scope>
    <source>
        <strain evidence="1">IBT 29495</strain>
    </source>
</reference>
<comment type="caution">
    <text evidence="1">The sequence shown here is derived from an EMBL/GenBank/DDBJ whole genome shotgun (WGS) entry which is preliminary data.</text>
</comment>
<dbReference type="OrthoDB" id="7464126at2759"/>
<evidence type="ECO:0000313" key="1">
    <source>
        <dbReference type="EMBL" id="KAJ5497119.1"/>
    </source>
</evidence>
<accession>A0A9W9XRM4</accession>
<gene>
    <name evidence="1" type="ORF">N7463_009106</name>
</gene>
<organism evidence="1 2">
    <name type="scientific">Penicillium fimorum</name>
    <dbReference type="NCBI Taxonomy" id="1882269"/>
    <lineage>
        <taxon>Eukaryota</taxon>
        <taxon>Fungi</taxon>
        <taxon>Dikarya</taxon>
        <taxon>Ascomycota</taxon>
        <taxon>Pezizomycotina</taxon>
        <taxon>Eurotiomycetes</taxon>
        <taxon>Eurotiomycetidae</taxon>
        <taxon>Eurotiales</taxon>
        <taxon>Aspergillaceae</taxon>
        <taxon>Penicillium</taxon>
    </lineage>
</organism>
<proteinExistence type="predicted"/>
<reference evidence="1" key="1">
    <citation type="submission" date="2022-12" db="EMBL/GenBank/DDBJ databases">
        <authorList>
            <person name="Petersen C."/>
        </authorList>
    </citation>
    <scope>NUCLEOTIDE SEQUENCE</scope>
    <source>
        <strain evidence="1">IBT 29495</strain>
    </source>
</reference>
<dbReference type="Proteomes" id="UP001149954">
    <property type="component" value="Unassembled WGS sequence"/>
</dbReference>
<protein>
    <submittedName>
        <fullName evidence="1">Uncharacterized protein</fullName>
    </submittedName>
</protein>
<dbReference type="AlphaFoldDB" id="A0A9W9XRM4"/>
<dbReference type="EMBL" id="JAPWDS010000005">
    <property type="protein sequence ID" value="KAJ5497119.1"/>
    <property type="molecule type" value="Genomic_DNA"/>
</dbReference>